<feature type="transmembrane region" description="Helical" evidence="4">
    <location>
        <begin position="197"/>
        <end position="217"/>
    </location>
</feature>
<dbReference type="EMBL" id="CP058627">
    <property type="protein sequence ID" value="QLG89309.1"/>
    <property type="molecule type" value="Genomic_DNA"/>
</dbReference>
<dbReference type="GO" id="GO:0005886">
    <property type="term" value="C:plasma membrane"/>
    <property type="evidence" value="ECO:0007669"/>
    <property type="project" value="TreeGrafter"/>
</dbReference>
<accession>A0A7H9BLI8</accession>
<dbReference type="RefSeq" id="WP_179355828.1">
    <property type="nucleotide sequence ID" value="NZ_CP058627.1"/>
</dbReference>
<evidence type="ECO:0000256" key="2">
    <source>
        <dbReference type="ARBA" id="ARBA00029447"/>
    </source>
</evidence>
<dbReference type="PROSITE" id="PS50111">
    <property type="entry name" value="CHEMOTAXIS_TRANSDUC_2"/>
    <property type="match status" value="1"/>
</dbReference>
<evidence type="ECO:0000313" key="7">
    <source>
        <dbReference type="Proteomes" id="UP000509597"/>
    </source>
</evidence>
<dbReference type="GO" id="GO:0004888">
    <property type="term" value="F:transmembrane signaling receptor activity"/>
    <property type="evidence" value="ECO:0007669"/>
    <property type="project" value="TreeGrafter"/>
</dbReference>
<dbReference type="Pfam" id="PF00015">
    <property type="entry name" value="MCPsignal"/>
    <property type="match status" value="1"/>
</dbReference>
<proteinExistence type="inferred from homology"/>
<dbReference type="AlphaFoldDB" id="A0A7H9BLI8"/>
<evidence type="ECO:0000256" key="3">
    <source>
        <dbReference type="PROSITE-ProRule" id="PRU00284"/>
    </source>
</evidence>
<dbReference type="Proteomes" id="UP000509597">
    <property type="component" value="Chromosome"/>
</dbReference>
<keyword evidence="7" id="KW-1185">Reference proteome</keyword>
<gene>
    <name evidence="6" type="ORF">HQ393_14225</name>
</gene>
<organism evidence="6 7">
    <name type="scientific">Chitinibacter bivalviorum</name>
    <dbReference type="NCBI Taxonomy" id="2739434"/>
    <lineage>
        <taxon>Bacteria</taxon>
        <taxon>Pseudomonadati</taxon>
        <taxon>Pseudomonadota</taxon>
        <taxon>Betaproteobacteria</taxon>
        <taxon>Neisseriales</taxon>
        <taxon>Chitinibacteraceae</taxon>
        <taxon>Chitinibacter</taxon>
    </lineage>
</organism>
<dbReference type="SUPFAM" id="SSF58104">
    <property type="entry name" value="Methyl-accepting chemotaxis protein (MCP) signaling domain"/>
    <property type="match status" value="1"/>
</dbReference>
<evidence type="ECO:0000256" key="4">
    <source>
        <dbReference type="SAM" id="Phobius"/>
    </source>
</evidence>
<protein>
    <submittedName>
        <fullName evidence="6">Methyl-accepting chemotaxis protein</fullName>
    </submittedName>
</protein>
<name>A0A7H9BLI8_9NEIS</name>
<dbReference type="SMART" id="SM00283">
    <property type="entry name" value="MA"/>
    <property type="match status" value="1"/>
</dbReference>
<feature type="domain" description="Methyl-accepting transducer" evidence="5">
    <location>
        <begin position="278"/>
        <end position="493"/>
    </location>
</feature>
<sequence>MNNLSMKAQFTLLASSTVLLLSLLTAMVYFQIDSASREIESKLAIAIQISAASAGIQDANVEFKTQVQEWKNILIRGNNEASMKKHRAGFAKHEAATIEKLNQAVRHFQAAEQDHTAIDELIKQHHILGENYRQALTSFDANNPESGKLVDKLVTGMDRASAEKMTALADQSSKQQEKLLNDNLKNISAQLLHTRSMMLLTATICSAILIGIMVLIIRNLISMIGGEPQVAVAVAQQVANGNLDLDHHQLSAQPNSILGALGQMVKQLQHIIQEVNDTAAGLANSAVQVSDSSQSLSRNAMSQAASVEESSASLEEIASIIQQNADNAKITEQNANQAATSTVKGAKVVGDAVSSMLEISQKINIVDDIAYQTNLLALNAAIEAARAGEQGKGFAVVASEVRKLAERSQKAAQEISTLAKTSAVQAQLASAELDAVVPAIRKTSDLVLDIAQASESQSIGIAQINSAVGQLATTTQQNAASSEELSATAEELSAQAMSLKEMVAFFKLGKQSKSKKYR</sequence>
<dbReference type="PANTHER" id="PTHR43531:SF11">
    <property type="entry name" value="METHYL-ACCEPTING CHEMOTAXIS PROTEIN 3"/>
    <property type="match status" value="1"/>
</dbReference>
<keyword evidence="4" id="KW-1133">Transmembrane helix</keyword>
<evidence type="ECO:0000259" key="5">
    <source>
        <dbReference type="PROSITE" id="PS50111"/>
    </source>
</evidence>
<dbReference type="InterPro" id="IPR051310">
    <property type="entry name" value="MCP_chemotaxis"/>
</dbReference>
<keyword evidence="4" id="KW-0812">Transmembrane</keyword>
<keyword evidence="4" id="KW-0472">Membrane</keyword>
<dbReference type="GO" id="GO:0007165">
    <property type="term" value="P:signal transduction"/>
    <property type="evidence" value="ECO:0007669"/>
    <property type="project" value="UniProtKB-KW"/>
</dbReference>
<reference evidence="6 7" key="1">
    <citation type="submission" date="2020-07" db="EMBL/GenBank/DDBJ databases">
        <title>Complete genome sequence of Chitinibacter sp. 2T18.</title>
        <authorList>
            <person name="Bae J.-W."/>
            <person name="Choi J.-W."/>
        </authorList>
    </citation>
    <scope>NUCLEOTIDE SEQUENCE [LARGE SCALE GENOMIC DNA]</scope>
    <source>
        <strain evidence="6 7">2T18</strain>
    </source>
</reference>
<dbReference type="GO" id="GO:0006935">
    <property type="term" value="P:chemotaxis"/>
    <property type="evidence" value="ECO:0007669"/>
    <property type="project" value="UniProtKB-KW"/>
</dbReference>
<dbReference type="InterPro" id="IPR004089">
    <property type="entry name" value="MCPsignal_dom"/>
</dbReference>
<dbReference type="Gene3D" id="1.10.287.950">
    <property type="entry name" value="Methyl-accepting chemotaxis protein"/>
    <property type="match status" value="1"/>
</dbReference>
<keyword evidence="3" id="KW-0807">Transducer</keyword>
<evidence type="ECO:0000313" key="6">
    <source>
        <dbReference type="EMBL" id="QLG89309.1"/>
    </source>
</evidence>
<comment type="similarity">
    <text evidence="2">Belongs to the methyl-accepting chemotaxis (MCP) protein family.</text>
</comment>
<evidence type="ECO:0000256" key="1">
    <source>
        <dbReference type="ARBA" id="ARBA00022500"/>
    </source>
</evidence>
<keyword evidence="1" id="KW-0145">Chemotaxis</keyword>
<dbReference type="PANTHER" id="PTHR43531">
    <property type="entry name" value="PROTEIN ICFG"/>
    <property type="match status" value="1"/>
</dbReference>
<dbReference type="KEGG" id="chiz:HQ393_14225"/>